<evidence type="ECO:0000313" key="2">
    <source>
        <dbReference type="Proteomes" id="UP000003009"/>
    </source>
</evidence>
<evidence type="ECO:0000313" key="1">
    <source>
        <dbReference type="EMBL" id="EEP66898.1"/>
    </source>
</evidence>
<accession>C4GME0</accession>
<proteinExistence type="predicted"/>
<gene>
    <name evidence="1" type="ORF">GCWU000324_02874</name>
</gene>
<sequence length="45" mass="5224">MNWLSGCLTLHKYLMLPPLSPTSSRTQHPFFGNKRALVRRRAKRG</sequence>
<keyword evidence="2" id="KW-1185">Reference proteome</keyword>
<reference evidence="1" key="1">
    <citation type="submission" date="2009-04" db="EMBL/GenBank/DDBJ databases">
        <authorList>
            <person name="Weinstock G."/>
            <person name="Sodergren E."/>
            <person name="Clifton S."/>
            <person name="Fulton L."/>
            <person name="Fulton B."/>
            <person name="Courtney L."/>
            <person name="Fronick C."/>
            <person name="Harrison M."/>
            <person name="Strong C."/>
            <person name="Farmer C."/>
            <person name="Delahaunty K."/>
            <person name="Markovic C."/>
            <person name="Hall O."/>
            <person name="Minx P."/>
            <person name="Tomlinson C."/>
            <person name="Mitreva M."/>
            <person name="Nelson J."/>
            <person name="Hou S."/>
            <person name="Wollam A."/>
            <person name="Pepin K.H."/>
            <person name="Johnson M."/>
            <person name="Bhonagiri V."/>
            <person name="Nash W.E."/>
            <person name="Warren W."/>
            <person name="Chinwalla A."/>
            <person name="Mardis E.R."/>
            <person name="Wilson R.K."/>
        </authorList>
    </citation>
    <scope>NUCLEOTIDE SEQUENCE [LARGE SCALE GENOMIC DNA]</scope>
    <source>
        <strain evidence="1">ATCC 51147</strain>
    </source>
</reference>
<dbReference type="EMBL" id="ACJW02000007">
    <property type="protein sequence ID" value="EEP66898.1"/>
    <property type="molecule type" value="Genomic_DNA"/>
</dbReference>
<protein>
    <submittedName>
        <fullName evidence="1">Uncharacterized protein</fullName>
    </submittedName>
</protein>
<organism evidence="1 2">
    <name type="scientific">Kingella oralis ATCC 51147</name>
    <dbReference type="NCBI Taxonomy" id="629741"/>
    <lineage>
        <taxon>Bacteria</taxon>
        <taxon>Pseudomonadati</taxon>
        <taxon>Pseudomonadota</taxon>
        <taxon>Betaproteobacteria</taxon>
        <taxon>Neisseriales</taxon>
        <taxon>Neisseriaceae</taxon>
        <taxon>Kingella</taxon>
    </lineage>
</organism>
<dbReference type="AlphaFoldDB" id="C4GME0"/>
<dbReference type="Proteomes" id="UP000003009">
    <property type="component" value="Unassembled WGS sequence"/>
</dbReference>
<name>C4GME0_9NEIS</name>
<comment type="caution">
    <text evidence="1">The sequence shown here is derived from an EMBL/GenBank/DDBJ whole genome shotgun (WGS) entry which is preliminary data.</text>
</comment>
<dbReference type="STRING" id="629741.GCWU000324_02874"/>
<dbReference type="HOGENOM" id="CLU_3200930_0_0_4"/>